<dbReference type="InterPro" id="IPR006621">
    <property type="entry name" value="Nose-resist-to-fluoxetine_N"/>
</dbReference>
<dbReference type="VEuPathDB" id="VectorBase:RSAN_054114"/>
<proteinExistence type="predicted"/>
<sequence length="175" mass="19481">MVVKSIQLIDATGKYPTGFLQATVSDLGAYDECIETVVRDEYGTTKVRGQYCDVHLSFGDDDLFVENMLPAILYSHRRLERFSSYVLEESLPGLRLGVCFIDACNEQDLLNIGRTLGGTSVKITVKDCVTNEYEGVDNVQAWIMSENFYTSQHLVKSGENHSTEPPPIIAAHPNL</sequence>
<dbReference type="EMBL" id="JABSTV010001245">
    <property type="protein sequence ID" value="KAH7983235.1"/>
    <property type="molecule type" value="Genomic_DNA"/>
</dbReference>
<evidence type="ECO:0000313" key="3">
    <source>
        <dbReference type="Proteomes" id="UP000821837"/>
    </source>
</evidence>
<evidence type="ECO:0000313" key="2">
    <source>
        <dbReference type="EMBL" id="KAH7983235.1"/>
    </source>
</evidence>
<reference evidence="2" key="2">
    <citation type="submission" date="2021-09" db="EMBL/GenBank/DDBJ databases">
        <authorList>
            <person name="Jia N."/>
            <person name="Wang J."/>
            <person name="Shi W."/>
            <person name="Du L."/>
            <person name="Sun Y."/>
            <person name="Zhan W."/>
            <person name="Jiang J."/>
            <person name="Wang Q."/>
            <person name="Zhang B."/>
            <person name="Ji P."/>
            <person name="Sakyi L.B."/>
            <person name="Cui X."/>
            <person name="Yuan T."/>
            <person name="Jiang B."/>
            <person name="Yang W."/>
            <person name="Lam T.T.-Y."/>
            <person name="Chang Q."/>
            <person name="Ding S."/>
            <person name="Wang X."/>
            <person name="Zhu J."/>
            <person name="Ruan X."/>
            <person name="Zhao L."/>
            <person name="Wei J."/>
            <person name="Que T."/>
            <person name="Du C."/>
            <person name="Cheng J."/>
            <person name="Dai P."/>
            <person name="Han X."/>
            <person name="Huang E."/>
            <person name="Gao Y."/>
            <person name="Liu J."/>
            <person name="Shao H."/>
            <person name="Ye R."/>
            <person name="Li L."/>
            <person name="Wei W."/>
            <person name="Wang X."/>
            <person name="Wang C."/>
            <person name="Huo Q."/>
            <person name="Li W."/>
            <person name="Guo W."/>
            <person name="Chen H."/>
            <person name="Chen S."/>
            <person name="Zhou L."/>
            <person name="Zhou L."/>
            <person name="Ni X."/>
            <person name="Tian J."/>
            <person name="Zhou Y."/>
            <person name="Sheng Y."/>
            <person name="Liu T."/>
            <person name="Pan Y."/>
            <person name="Xia L."/>
            <person name="Li J."/>
            <person name="Zhao F."/>
            <person name="Cao W."/>
        </authorList>
    </citation>
    <scope>NUCLEOTIDE SEQUENCE</scope>
    <source>
        <strain evidence="2">Rsan-2018</strain>
        <tissue evidence="2">Larvae</tissue>
    </source>
</reference>
<dbReference type="Pfam" id="PF20146">
    <property type="entry name" value="NRF"/>
    <property type="match status" value="1"/>
</dbReference>
<dbReference type="Proteomes" id="UP000821837">
    <property type="component" value="Chromosome 1"/>
</dbReference>
<dbReference type="AlphaFoldDB" id="A0A9D4YP77"/>
<keyword evidence="3" id="KW-1185">Reference proteome</keyword>
<gene>
    <name evidence="2" type="ORF">HPB52_010345</name>
</gene>
<accession>A0A9D4YP77</accession>
<comment type="caution">
    <text evidence="2">The sequence shown here is derived from an EMBL/GenBank/DDBJ whole genome shotgun (WGS) entry which is preliminary data.</text>
</comment>
<name>A0A9D4YP77_RHISA</name>
<evidence type="ECO:0000259" key="1">
    <source>
        <dbReference type="Pfam" id="PF20146"/>
    </source>
</evidence>
<feature type="domain" description="Nose resistant-to-fluoxetine protein N-terminal" evidence="1">
    <location>
        <begin position="6"/>
        <end position="112"/>
    </location>
</feature>
<reference evidence="2" key="1">
    <citation type="journal article" date="2020" name="Cell">
        <title>Large-Scale Comparative Analyses of Tick Genomes Elucidate Their Genetic Diversity and Vector Capacities.</title>
        <authorList>
            <consortium name="Tick Genome and Microbiome Consortium (TIGMIC)"/>
            <person name="Jia N."/>
            <person name="Wang J."/>
            <person name="Shi W."/>
            <person name="Du L."/>
            <person name="Sun Y."/>
            <person name="Zhan W."/>
            <person name="Jiang J.F."/>
            <person name="Wang Q."/>
            <person name="Zhang B."/>
            <person name="Ji P."/>
            <person name="Bell-Sakyi L."/>
            <person name="Cui X.M."/>
            <person name="Yuan T.T."/>
            <person name="Jiang B.G."/>
            <person name="Yang W.F."/>
            <person name="Lam T.T."/>
            <person name="Chang Q.C."/>
            <person name="Ding S.J."/>
            <person name="Wang X.J."/>
            <person name="Zhu J.G."/>
            <person name="Ruan X.D."/>
            <person name="Zhao L."/>
            <person name="Wei J.T."/>
            <person name="Ye R.Z."/>
            <person name="Que T.C."/>
            <person name="Du C.H."/>
            <person name="Zhou Y.H."/>
            <person name="Cheng J.X."/>
            <person name="Dai P.F."/>
            <person name="Guo W.B."/>
            <person name="Han X.H."/>
            <person name="Huang E.J."/>
            <person name="Li L.F."/>
            <person name="Wei W."/>
            <person name="Gao Y.C."/>
            <person name="Liu J.Z."/>
            <person name="Shao H.Z."/>
            <person name="Wang X."/>
            <person name="Wang C.C."/>
            <person name="Yang T.C."/>
            <person name="Huo Q.B."/>
            <person name="Li W."/>
            <person name="Chen H.Y."/>
            <person name="Chen S.E."/>
            <person name="Zhou L.G."/>
            <person name="Ni X.B."/>
            <person name="Tian J.H."/>
            <person name="Sheng Y."/>
            <person name="Liu T."/>
            <person name="Pan Y.S."/>
            <person name="Xia L.Y."/>
            <person name="Li J."/>
            <person name="Zhao F."/>
            <person name="Cao W.C."/>
        </authorList>
    </citation>
    <scope>NUCLEOTIDE SEQUENCE</scope>
    <source>
        <strain evidence="2">Rsan-2018</strain>
    </source>
</reference>
<organism evidence="2 3">
    <name type="scientific">Rhipicephalus sanguineus</name>
    <name type="common">Brown dog tick</name>
    <name type="synonym">Ixodes sanguineus</name>
    <dbReference type="NCBI Taxonomy" id="34632"/>
    <lineage>
        <taxon>Eukaryota</taxon>
        <taxon>Metazoa</taxon>
        <taxon>Ecdysozoa</taxon>
        <taxon>Arthropoda</taxon>
        <taxon>Chelicerata</taxon>
        <taxon>Arachnida</taxon>
        <taxon>Acari</taxon>
        <taxon>Parasitiformes</taxon>
        <taxon>Ixodida</taxon>
        <taxon>Ixodoidea</taxon>
        <taxon>Ixodidae</taxon>
        <taxon>Rhipicephalinae</taxon>
        <taxon>Rhipicephalus</taxon>
        <taxon>Rhipicephalus</taxon>
    </lineage>
</organism>
<protein>
    <recommendedName>
        <fullName evidence="1">Nose resistant-to-fluoxetine protein N-terminal domain-containing protein</fullName>
    </recommendedName>
</protein>